<dbReference type="InterPro" id="IPR002347">
    <property type="entry name" value="SDR_fam"/>
</dbReference>
<dbReference type="RefSeq" id="WP_327097187.1">
    <property type="nucleotide sequence ID" value="NZ_CP109149.1"/>
</dbReference>
<dbReference type="Gene3D" id="3.40.50.720">
    <property type="entry name" value="NAD(P)-binding Rossmann-like Domain"/>
    <property type="match status" value="1"/>
</dbReference>
<dbReference type="SUPFAM" id="SSF51735">
    <property type="entry name" value="NAD(P)-binding Rossmann-fold domains"/>
    <property type="match status" value="1"/>
</dbReference>
<dbReference type="PANTHER" id="PTHR24320">
    <property type="entry name" value="RETINOL DEHYDROGENASE"/>
    <property type="match status" value="1"/>
</dbReference>
<keyword evidence="4" id="KW-1185">Reference proteome</keyword>
<protein>
    <submittedName>
        <fullName evidence="3">SDR family NAD(P)-dependent oxidoreductase</fullName>
    </submittedName>
</protein>
<evidence type="ECO:0000313" key="4">
    <source>
        <dbReference type="Proteomes" id="UP001432062"/>
    </source>
</evidence>
<evidence type="ECO:0000313" key="3">
    <source>
        <dbReference type="EMBL" id="WUV43835.1"/>
    </source>
</evidence>
<organism evidence="3 4">
    <name type="scientific">Nocardia vinacea</name>
    <dbReference type="NCBI Taxonomy" id="96468"/>
    <lineage>
        <taxon>Bacteria</taxon>
        <taxon>Bacillati</taxon>
        <taxon>Actinomycetota</taxon>
        <taxon>Actinomycetes</taxon>
        <taxon>Mycobacteriales</taxon>
        <taxon>Nocardiaceae</taxon>
        <taxon>Nocardia</taxon>
    </lineage>
</organism>
<evidence type="ECO:0000256" key="2">
    <source>
        <dbReference type="ARBA" id="ARBA00023002"/>
    </source>
</evidence>
<dbReference type="EMBL" id="CP109441">
    <property type="protein sequence ID" value="WUV43835.1"/>
    <property type="molecule type" value="Genomic_DNA"/>
</dbReference>
<name>A0ABZ1YPD5_9NOCA</name>
<dbReference type="Pfam" id="PF00106">
    <property type="entry name" value="adh_short"/>
    <property type="match status" value="1"/>
</dbReference>
<evidence type="ECO:0000256" key="1">
    <source>
        <dbReference type="ARBA" id="ARBA00006484"/>
    </source>
</evidence>
<dbReference type="Proteomes" id="UP001432062">
    <property type="component" value="Chromosome"/>
</dbReference>
<comment type="similarity">
    <text evidence="1">Belongs to the short-chain dehydrogenases/reductases (SDR) family.</text>
</comment>
<proteinExistence type="inferred from homology"/>
<dbReference type="PRINTS" id="PR00081">
    <property type="entry name" value="GDHRDH"/>
</dbReference>
<accession>A0ABZ1YPD5</accession>
<gene>
    <name evidence="3" type="ORF">OG563_32145</name>
</gene>
<dbReference type="InterPro" id="IPR036291">
    <property type="entry name" value="NAD(P)-bd_dom_sf"/>
</dbReference>
<sequence length="298" mass="32013">MTTSDRTVVITGGTSGLGRECAKVLAADPRWTVVVTGRDADRAQTEAAAIGARAATLDLGALASVAHFADEFRSSGLPPLSALVCNAGLQFTRRSYTEDGVEATFGVNHLGHVALVQALLDDLIAPARIVFVTSGTHNPDQFTGMPDPLDTNVRDLAYPPEPTESAQRDGRRRYSTSKLANLQTTYELARQFEARDITVNAFDPGLMPGTGLARDAGSAAQLLWRTVARGLVLLPGVNTPRRSGEDLAWLVTDPSLEEITGQYFVGRTTKPSSKASYDRDAQRALYTDSLELLDELAH</sequence>
<dbReference type="PANTHER" id="PTHR24320:SF152">
    <property type="entry name" value="SHORT-CHAIN DEHYDROGENASE_REDUCTASE FAMILY PROTEIN"/>
    <property type="match status" value="1"/>
</dbReference>
<keyword evidence="2" id="KW-0560">Oxidoreductase</keyword>
<reference evidence="3" key="1">
    <citation type="submission" date="2022-10" db="EMBL/GenBank/DDBJ databases">
        <title>The complete genomes of actinobacterial strains from the NBC collection.</title>
        <authorList>
            <person name="Joergensen T.S."/>
            <person name="Alvarez Arevalo M."/>
            <person name="Sterndorff E.B."/>
            <person name="Faurdal D."/>
            <person name="Vuksanovic O."/>
            <person name="Mourched A.-S."/>
            <person name="Charusanti P."/>
            <person name="Shaw S."/>
            <person name="Blin K."/>
            <person name="Weber T."/>
        </authorList>
    </citation>
    <scope>NUCLEOTIDE SEQUENCE</scope>
    <source>
        <strain evidence="3">NBC_01482</strain>
    </source>
</reference>